<dbReference type="GO" id="GO:0044550">
    <property type="term" value="P:secondary metabolite biosynthetic process"/>
    <property type="evidence" value="ECO:0007669"/>
    <property type="project" value="TreeGrafter"/>
</dbReference>
<dbReference type="InterPro" id="IPR013747">
    <property type="entry name" value="ACP_syn_III_C"/>
</dbReference>
<evidence type="ECO:0000256" key="1">
    <source>
        <dbReference type="ARBA" id="ARBA00022679"/>
    </source>
</evidence>
<reference evidence="5 6" key="1">
    <citation type="journal article" date="2015" name="Genome Announc.">
        <title>Draft Genome Sequence of Burkholderia sp. Strain PML1(12), an Ectomycorrhizosphere-Inhabiting Bacterium with Effective Mineral-Weathering Ability.</title>
        <authorList>
            <person name="Uroz S."/>
            <person name="Oger P."/>
        </authorList>
    </citation>
    <scope>NUCLEOTIDE SEQUENCE [LARGE SCALE GENOMIC DNA]</scope>
    <source>
        <strain evidence="6">PML1(12)</strain>
    </source>
</reference>
<keyword evidence="1" id="KW-0808">Transferase</keyword>
<evidence type="ECO:0000313" key="6">
    <source>
        <dbReference type="Proteomes" id="UP000035963"/>
    </source>
</evidence>
<dbReference type="Pfam" id="PF08545">
    <property type="entry name" value="ACP_syn_III"/>
    <property type="match status" value="1"/>
</dbReference>
<organism evidence="5 6">
    <name type="scientific">Caballeronia mineralivorans PML1(12)</name>
    <dbReference type="NCBI Taxonomy" id="908627"/>
    <lineage>
        <taxon>Bacteria</taxon>
        <taxon>Pseudomonadati</taxon>
        <taxon>Pseudomonadota</taxon>
        <taxon>Betaproteobacteria</taxon>
        <taxon>Burkholderiales</taxon>
        <taxon>Burkholderiaceae</taxon>
        <taxon>Caballeronia</taxon>
    </lineage>
</organism>
<dbReference type="GO" id="GO:0004315">
    <property type="term" value="F:3-oxoacyl-[acyl-carrier-protein] synthase activity"/>
    <property type="evidence" value="ECO:0007669"/>
    <property type="project" value="InterPro"/>
</dbReference>
<dbReference type="PANTHER" id="PTHR34069">
    <property type="entry name" value="3-OXOACYL-[ACYL-CARRIER-PROTEIN] SYNTHASE 3"/>
    <property type="match status" value="1"/>
</dbReference>
<gene>
    <name evidence="5" type="ORF">EOS_40730</name>
</gene>
<comment type="caution">
    <text evidence="5">The sequence shown here is derived from an EMBL/GenBank/DDBJ whole genome shotgun (WGS) entry which is preliminary data.</text>
</comment>
<sequence>MSARVGLTHTAYYLPEKVDDVRSWARRGGQSAACVAQLERAGVHYYHDAAGESVASMATKAIDAMIRSSRLAPDTLDCMVYTHTLQGSVAPPPMSLPRILCDTFGFVHAEAFSFAQQHCASALGALRVIRAMFVARPTLRRVLLVGADAMPVASERLMDGAGLMSDGACAALIERDAPVNRLLAVRTHASGLAWQGALGHEDSRLAAQYFLSARQLITTVARDAGLEPSTLQRILPHHLDLPAWHRVISSLGISRERLCTENFSRIAHVSVSDPIINLTDCTALLPGRPFLLFAHGVGGFSAAVLLLR</sequence>
<feature type="domain" description="Beta-ketoacyl-[acyl-carrier-protein] synthase III N-terminal" evidence="4">
    <location>
        <begin position="116"/>
        <end position="191"/>
    </location>
</feature>
<name>A0A0J1CIS8_9BURK</name>
<dbReference type="OrthoDB" id="8985188at2"/>
<evidence type="ECO:0000259" key="4">
    <source>
        <dbReference type="Pfam" id="PF08545"/>
    </source>
</evidence>
<dbReference type="InterPro" id="IPR016039">
    <property type="entry name" value="Thiolase-like"/>
</dbReference>
<keyword evidence="6" id="KW-1185">Reference proteome</keyword>
<dbReference type="Pfam" id="PF08541">
    <property type="entry name" value="ACP_syn_III_C"/>
    <property type="match status" value="1"/>
</dbReference>
<dbReference type="InterPro" id="IPR013751">
    <property type="entry name" value="ACP_syn_III_N"/>
</dbReference>
<evidence type="ECO:0000256" key="2">
    <source>
        <dbReference type="ARBA" id="ARBA00023315"/>
    </source>
</evidence>
<dbReference type="Proteomes" id="UP000035963">
    <property type="component" value="Unassembled WGS sequence"/>
</dbReference>
<feature type="domain" description="Beta-ketoacyl-[acyl-carrier-protein] synthase III C-terminal" evidence="3">
    <location>
        <begin position="223"/>
        <end position="306"/>
    </location>
</feature>
<dbReference type="RefSeq" id="WP_047897910.1">
    <property type="nucleotide sequence ID" value="NZ_AEJF01000249.1"/>
</dbReference>
<dbReference type="PATRIC" id="fig|908627.4.peg.9144"/>
<protein>
    <submittedName>
        <fullName evidence="5">3-oxoacyl-ACP synthase</fullName>
    </submittedName>
</protein>
<proteinExistence type="predicted"/>
<keyword evidence="2" id="KW-0012">Acyltransferase</keyword>
<evidence type="ECO:0000259" key="3">
    <source>
        <dbReference type="Pfam" id="PF08541"/>
    </source>
</evidence>
<dbReference type="AlphaFoldDB" id="A0A0J1CIS8"/>
<evidence type="ECO:0000313" key="5">
    <source>
        <dbReference type="EMBL" id="KLU20575.1"/>
    </source>
</evidence>
<accession>A0A0J1CIS8</accession>
<dbReference type="Gene3D" id="3.40.47.10">
    <property type="match status" value="2"/>
</dbReference>
<dbReference type="PANTHER" id="PTHR34069:SF2">
    <property type="entry name" value="BETA-KETOACYL-[ACYL-CARRIER-PROTEIN] SYNTHASE III"/>
    <property type="match status" value="1"/>
</dbReference>
<dbReference type="SUPFAM" id="SSF53901">
    <property type="entry name" value="Thiolase-like"/>
    <property type="match status" value="1"/>
</dbReference>
<dbReference type="EMBL" id="AEJF01000249">
    <property type="protein sequence ID" value="KLU20575.1"/>
    <property type="molecule type" value="Genomic_DNA"/>
</dbReference>
<dbReference type="GO" id="GO:0006633">
    <property type="term" value="P:fatty acid biosynthetic process"/>
    <property type="evidence" value="ECO:0007669"/>
    <property type="project" value="InterPro"/>
</dbReference>